<sequence>MNGFSDVDGFVEITESLAEMIKFGANEPSVGLFYIQQHTENAVPNLVNLHDHVVEESHQVILHIEDSEDSITMVRSMKECELDSSNYFSTVIKVHDTKSNCTIGPLSVASASTSSIPDTEADELPVSSQMANALNQEDKKEETEDDVKVPHHNLSFYDDFKAEKEAKLEQWLQGSEGKNG</sequence>
<proteinExistence type="inferred from homology"/>
<name>A0A6A3AW57_HIBSY</name>
<evidence type="ECO:0000313" key="7">
    <source>
        <dbReference type="Proteomes" id="UP000436088"/>
    </source>
</evidence>
<dbReference type="PANTHER" id="PTHR21146">
    <property type="entry name" value="MEF2B PROTEIN"/>
    <property type="match status" value="1"/>
</dbReference>
<evidence type="ECO:0000256" key="5">
    <source>
        <dbReference type="SAM" id="MobiDB-lite"/>
    </source>
</evidence>
<feature type="compositionally biased region" description="Basic and acidic residues" evidence="5">
    <location>
        <begin position="136"/>
        <end position="149"/>
    </location>
</feature>
<reference evidence="6" key="1">
    <citation type="submission" date="2019-09" db="EMBL/GenBank/DDBJ databases">
        <title>Draft genome information of white flower Hibiscus syriacus.</title>
        <authorList>
            <person name="Kim Y.-M."/>
        </authorList>
    </citation>
    <scope>NUCLEOTIDE SEQUENCE [LARGE SCALE GENOMIC DNA]</scope>
    <source>
        <strain evidence="6">YM2019G1</strain>
    </source>
</reference>
<evidence type="ECO:0000256" key="4">
    <source>
        <dbReference type="ARBA" id="ARBA00023228"/>
    </source>
</evidence>
<evidence type="ECO:0000256" key="3">
    <source>
        <dbReference type="ARBA" id="ARBA00023136"/>
    </source>
</evidence>
<keyword evidence="3" id="KW-0472">Membrane</keyword>
<dbReference type="AlphaFoldDB" id="A0A6A3AW57"/>
<evidence type="ECO:0000256" key="2">
    <source>
        <dbReference type="ARBA" id="ARBA00010463"/>
    </source>
</evidence>
<comment type="similarity">
    <text evidence="2">Belongs to the BORCS8 family.</text>
</comment>
<feature type="region of interest" description="Disordered" evidence="5">
    <location>
        <begin position="109"/>
        <end position="152"/>
    </location>
</feature>
<evidence type="ECO:0000313" key="6">
    <source>
        <dbReference type="EMBL" id="KAE8708994.1"/>
    </source>
</evidence>
<dbReference type="EMBL" id="VEPZ02000937">
    <property type="protein sequence ID" value="KAE8708994.1"/>
    <property type="molecule type" value="Genomic_DNA"/>
</dbReference>
<comment type="caution">
    <text evidence="6">The sequence shown here is derived from an EMBL/GenBank/DDBJ whole genome shotgun (WGS) entry which is preliminary data.</text>
</comment>
<accession>A0A6A3AW57</accession>
<keyword evidence="4" id="KW-0458">Lysosome</keyword>
<dbReference type="Pfam" id="PF10167">
    <property type="entry name" value="BORCS8"/>
    <property type="match status" value="1"/>
</dbReference>
<keyword evidence="7" id="KW-1185">Reference proteome</keyword>
<dbReference type="GO" id="GO:0005765">
    <property type="term" value="C:lysosomal membrane"/>
    <property type="evidence" value="ECO:0007669"/>
    <property type="project" value="UniProtKB-SubCell"/>
</dbReference>
<dbReference type="Proteomes" id="UP000436088">
    <property type="component" value="Unassembled WGS sequence"/>
</dbReference>
<feature type="compositionally biased region" description="Polar residues" evidence="5">
    <location>
        <begin position="126"/>
        <end position="135"/>
    </location>
</feature>
<gene>
    <name evidence="6" type="ORF">F3Y22_tig00110332pilonHSYRG00694</name>
</gene>
<dbReference type="InterPro" id="IPR019320">
    <property type="entry name" value="BORCS8"/>
</dbReference>
<comment type="subcellular location">
    <subcellularLocation>
        <location evidence="1">Lysosome membrane</location>
    </subcellularLocation>
</comment>
<evidence type="ECO:0000256" key="1">
    <source>
        <dbReference type="ARBA" id="ARBA00004656"/>
    </source>
</evidence>
<protein>
    <submittedName>
        <fullName evidence="6">BTB/POZ domain-containing protein</fullName>
    </submittedName>
</protein>
<organism evidence="6 7">
    <name type="scientific">Hibiscus syriacus</name>
    <name type="common">Rose of Sharon</name>
    <dbReference type="NCBI Taxonomy" id="106335"/>
    <lineage>
        <taxon>Eukaryota</taxon>
        <taxon>Viridiplantae</taxon>
        <taxon>Streptophyta</taxon>
        <taxon>Embryophyta</taxon>
        <taxon>Tracheophyta</taxon>
        <taxon>Spermatophyta</taxon>
        <taxon>Magnoliopsida</taxon>
        <taxon>eudicotyledons</taxon>
        <taxon>Gunneridae</taxon>
        <taxon>Pentapetalae</taxon>
        <taxon>rosids</taxon>
        <taxon>malvids</taxon>
        <taxon>Malvales</taxon>
        <taxon>Malvaceae</taxon>
        <taxon>Malvoideae</taxon>
        <taxon>Hibiscus</taxon>
    </lineage>
</organism>
<dbReference type="PANTHER" id="PTHR21146:SF0">
    <property type="entry name" value="BLOC-1-RELATED COMPLEX SUBUNIT 8"/>
    <property type="match status" value="1"/>
</dbReference>